<reference evidence="1" key="2">
    <citation type="journal article" date="2015" name="Data Brief">
        <title>Shoot transcriptome of the giant reed, Arundo donax.</title>
        <authorList>
            <person name="Barrero R.A."/>
            <person name="Guerrero F.D."/>
            <person name="Moolhuijzen P."/>
            <person name="Goolsby J.A."/>
            <person name="Tidwell J."/>
            <person name="Bellgard S.E."/>
            <person name="Bellgard M.I."/>
        </authorList>
    </citation>
    <scope>NUCLEOTIDE SEQUENCE</scope>
    <source>
        <tissue evidence="1">Shoot tissue taken approximately 20 cm above the soil surface</tissue>
    </source>
</reference>
<protein>
    <submittedName>
        <fullName evidence="1">Uncharacterized protein</fullName>
    </submittedName>
</protein>
<sequence>MIYTIMYGRNFWQQFYFHIFDDLFNLLDGSIHEKLIA</sequence>
<accession>A0A0A9BYR1</accession>
<name>A0A0A9BYR1_ARUDO</name>
<evidence type="ECO:0000313" key="1">
    <source>
        <dbReference type="EMBL" id="JAD69144.1"/>
    </source>
</evidence>
<dbReference type="AlphaFoldDB" id="A0A0A9BYR1"/>
<reference evidence="1" key="1">
    <citation type="submission" date="2014-09" db="EMBL/GenBank/DDBJ databases">
        <authorList>
            <person name="Magalhaes I.L.F."/>
            <person name="Oliveira U."/>
            <person name="Santos F.R."/>
            <person name="Vidigal T.H.D.A."/>
            <person name="Brescovit A.D."/>
            <person name="Santos A.J."/>
        </authorList>
    </citation>
    <scope>NUCLEOTIDE SEQUENCE</scope>
    <source>
        <tissue evidence="1">Shoot tissue taken approximately 20 cm above the soil surface</tissue>
    </source>
</reference>
<dbReference type="EMBL" id="GBRH01228751">
    <property type="protein sequence ID" value="JAD69144.1"/>
    <property type="molecule type" value="Transcribed_RNA"/>
</dbReference>
<proteinExistence type="predicted"/>
<organism evidence="1">
    <name type="scientific">Arundo donax</name>
    <name type="common">Giant reed</name>
    <name type="synonym">Donax arundinaceus</name>
    <dbReference type="NCBI Taxonomy" id="35708"/>
    <lineage>
        <taxon>Eukaryota</taxon>
        <taxon>Viridiplantae</taxon>
        <taxon>Streptophyta</taxon>
        <taxon>Embryophyta</taxon>
        <taxon>Tracheophyta</taxon>
        <taxon>Spermatophyta</taxon>
        <taxon>Magnoliopsida</taxon>
        <taxon>Liliopsida</taxon>
        <taxon>Poales</taxon>
        <taxon>Poaceae</taxon>
        <taxon>PACMAD clade</taxon>
        <taxon>Arundinoideae</taxon>
        <taxon>Arundineae</taxon>
        <taxon>Arundo</taxon>
    </lineage>
</organism>